<dbReference type="PROSITE" id="PS00027">
    <property type="entry name" value="HOMEOBOX_1"/>
    <property type="match status" value="1"/>
</dbReference>
<dbReference type="EMBL" id="CACRXK020006939">
    <property type="protein sequence ID" value="CAB4010873.1"/>
    <property type="molecule type" value="Genomic_DNA"/>
</dbReference>
<keyword evidence="9" id="KW-1185">Reference proteome</keyword>
<protein>
    <submittedName>
        <fullName evidence="8">Hematopoietically-expressed homeobox hhex</fullName>
    </submittedName>
</protein>
<dbReference type="AlphaFoldDB" id="A0A6S7I2Z7"/>
<evidence type="ECO:0000256" key="7">
    <source>
        <dbReference type="SAM" id="MobiDB-lite"/>
    </source>
</evidence>
<evidence type="ECO:0000256" key="5">
    <source>
        <dbReference type="PROSITE-ProRule" id="PRU00108"/>
    </source>
</evidence>
<dbReference type="SMART" id="SM00389">
    <property type="entry name" value="HOX"/>
    <property type="match status" value="1"/>
</dbReference>
<evidence type="ECO:0000313" key="9">
    <source>
        <dbReference type="Proteomes" id="UP001152795"/>
    </source>
</evidence>
<sequence length="215" mass="25331">MQPCEWRSDTGLSSSNYVQQHPSTSFCIDNILGKPTVTAAQRSPVAPVQQYNMEQPRIHDSYRTPSYPMVFPPRTYGNPFMAYQRHHPYAMPAMGYNIQAPIIPSIYDAFQDPMGLWNSFLDKHQRKKGGQVRFSNEQTVELEKTFEKQKYLSPPERKQLAKMLQLSERQIKTWFQNRRAKWRRLKQEGKSTEEDEAAEKKRDVQDEKDEEKRKN</sequence>
<proteinExistence type="predicted"/>
<feature type="DNA-binding region" description="Homeobox" evidence="5">
    <location>
        <begin position="127"/>
        <end position="186"/>
    </location>
</feature>
<dbReference type="GO" id="GO:0005634">
    <property type="term" value="C:nucleus"/>
    <property type="evidence" value="ECO:0007669"/>
    <property type="project" value="UniProtKB-SubCell"/>
</dbReference>
<feature type="compositionally biased region" description="Basic and acidic residues" evidence="7">
    <location>
        <begin position="185"/>
        <end position="215"/>
    </location>
</feature>
<evidence type="ECO:0000256" key="1">
    <source>
        <dbReference type="ARBA" id="ARBA00004123"/>
    </source>
</evidence>
<reference evidence="8" key="1">
    <citation type="submission" date="2020-04" db="EMBL/GenBank/DDBJ databases">
        <authorList>
            <person name="Alioto T."/>
            <person name="Alioto T."/>
            <person name="Gomez Garrido J."/>
        </authorList>
    </citation>
    <scope>NUCLEOTIDE SEQUENCE</scope>
    <source>
        <strain evidence="8">A484AB</strain>
    </source>
</reference>
<dbReference type="InterPro" id="IPR017970">
    <property type="entry name" value="Homeobox_CS"/>
</dbReference>
<keyword evidence="3 5" id="KW-0371">Homeobox</keyword>
<dbReference type="GO" id="GO:0000978">
    <property type="term" value="F:RNA polymerase II cis-regulatory region sequence-specific DNA binding"/>
    <property type="evidence" value="ECO:0007669"/>
    <property type="project" value="TreeGrafter"/>
</dbReference>
<dbReference type="InterPro" id="IPR051000">
    <property type="entry name" value="Homeobox_DNA-bind_prot"/>
</dbReference>
<dbReference type="Proteomes" id="UP001152795">
    <property type="component" value="Unassembled WGS sequence"/>
</dbReference>
<evidence type="ECO:0000256" key="3">
    <source>
        <dbReference type="ARBA" id="ARBA00023155"/>
    </source>
</evidence>
<evidence type="ECO:0000256" key="4">
    <source>
        <dbReference type="ARBA" id="ARBA00023242"/>
    </source>
</evidence>
<dbReference type="InterPro" id="IPR001356">
    <property type="entry name" value="HD"/>
</dbReference>
<dbReference type="PROSITE" id="PS50071">
    <property type="entry name" value="HOMEOBOX_2"/>
    <property type="match status" value="1"/>
</dbReference>
<dbReference type="PRINTS" id="PR00024">
    <property type="entry name" value="HOMEOBOX"/>
</dbReference>
<accession>A0A6S7I2Z7</accession>
<dbReference type="CDD" id="cd00086">
    <property type="entry name" value="homeodomain"/>
    <property type="match status" value="1"/>
</dbReference>
<dbReference type="InterPro" id="IPR009057">
    <property type="entry name" value="Homeodomain-like_sf"/>
</dbReference>
<evidence type="ECO:0000256" key="2">
    <source>
        <dbReference type="ARBA" id="ARBA00023125"/>
    </source>
</evidence>
<name>A0A6S7I2Z7_PARCT</name>
<dbReference type="SUPFAM" id="SSF46689">
    <property type="entry name" value="Homeodomain-like"/>
    <property type="match status" value="1"/>
</dbReference>
<dbReference type="GO" id="GO:0030154">
    <property type="term" value="P:cell differentiation"/>
    <property type="evidence" value="ECO:0007669"/>
    <property type="project" value="TreeGrafter"/>
</dbReference>
<dbReference type="Pfam" id="PF00046">
    <property type="entry name" value="Homeodomain"/>
    <property type="match status" value="1"/>
</dbReference>
<dbReference type="PANTHER" id="PTHR24324:SF5">
    <property type="entry name" value="HEMATOPOIETICALLY-EXPRESSED HOMEOBOX PROTEIN HHEX"/>
    <property type="match status" value="1"/>
</dbReference>
<keyword evidence="4 5" id="KW-0539">Nucleus</keyword>
<comment type="subcellular location">
    <subcellularLocation>
        <location evidence="1 5 6">Nucleus</location>
    </subcellularLocation>
</comment>
<organism evidence="8 9">
    <name type="scientific">Paramuricea clavata</name>
    <name type="common">Red gorgonian</name>
    <name type="synonym">Violescent sea-whip</name>
    <dbReference type="NCBI Taxonomy" id="317549"/>
    <lineage>
        <taxon>Eukaryota</taxon>
        <taxon>Metazoa</taxon>
        <taxon>Cnidaria</taxon>
        <taxon>Anthozoa</taxon>
        <taxon>Octocorallia</taxon>
        <taxon>Malacalcyonacea</taxon>
        <taxon>Plexauridae</taxon>
        <taxon>Paramuricea</taxon>
    </lineage>
</organism>
<feature type="region of interest" description="Disordered" evidence="7">
    <location>
        <begin position="184"/>
        <end position="215"/>
    </location>
</feature>
<dbReference type="Gene3D" id="1.10.10.60">
    <property type="entry name" value="Homeodomain-like"/>
    <property type="match status" value="1"/>
</dbReference>
<gene>
    <name evidence="8" type="ORF">PACLA_8A013938</name>
</gene>
<comment type="caution">
    <text evidence="8">The sequence shown here is derived from an EMBL/GenBank/DDBJ whole genome shotgun (WGS) entry which is preliminary data.</text>
</comment>
<dbReference type="FunFam" id="1.10.10.60:FF:000721">
    <property type="entry name" value="Hematopoietically-expressed homeobox protein HHEX"/>
    <property type="match status" value="1"/>
</dbReference>
<dbReference type="OrthoDB" id="6159439at2759"/>
<keyword evidence="2 5" id="KW-0238">DNA-binding</keyword>
<dbReference type="GO" id="GO:0000981">
    <property type="term" value="F:DNA-binding transcription factor activity, RNA polymerase II-specific"/>
    <property type="evidence" value="ECO:0007669"/>
    <property type="project" value="InterPro"/>
</dbReference>
<evidence type="ECO:0000313" key="8">
    <source>
        <dbReference type="EMBL" id="CAB4010873.1"/>
    </source>
</evidence>
<dbReference type="PANTHER" id="PTHR24324">
    <property type="entry name" value="HOMEOBOX PROTEIN HHEX"/>
    <property type="match status" value="1"/>
</dbReference>
<dbReference type="InterPro" id="IPR020479">
    <property type="entry name" value="HD_metazoa"/>
</dbReference>
<evidence type="ECO:0000256" key="6">
    <source>
        <dbReference type="RuleBase" id="RU000682"/>
    </source>
</evidence>